<dbReference type="SFLD" id="SFLDS00003">
    <property type="entry name" value="Haloacid_Dehalogenase"/>
    <property type="match status" value="1"/>
</dbReference>
<dbReference type="GO" id="GO:0005829">
    <property type="term" value="C:cytosol"/>
    <property type="evidence" value="ECO:0007669"/>
    <property type="project" value="TreeGrafter"/>
</dbReference>
<dbReference type="InterPro" id="IPR000150">
    <property type="entry name" value="Cof"/>
</dbReference>
<comment type="caution">
    <text evidence="1">The sequence shown here is derived from an EMBL/GenBank/DDBJ whole genome shotgun (WGS) entry which is preliminary data.</text>
</comment>
<dbReference type="SFLD" id="SFLDG01140">
    <property type="entry name" value="C2.B:_Phosphomannomutase_and_P"/>
    <property type="match status" value="1"/>
</dbReference>
<dbReference type="GO" id="GO:0016791">
    <property type="term" value="F:phosphatase activity"/>
    <property type="evidence" value="ECO:0007669"/>
    <property type="project" value="TreeGrafter"/>
</dbReference>
<dbReference type="RefSeq" id="WP_003536996.1">
    <property type="nucleotide sequence ID" value="NZ_BAABXX010000001.1"/>
</dbReference>
<dbReference type="NCBIfam" id="TIGR00099">
    <property type="entry name" value="Cof-subfamily"/>
    <property type="match status" value="1"/>
</dbReference>
<dbReference type="Gene3D" id="3.40.50.1000">
    <property type="entry name" value="HAD superfamily/HAD-like"/>
    <property type="match status" value="1"/>
</dbReference>
<protein>
    <submittedName>
        <fullName evidence="1">Cof-type HAD-IIB family hydrolase</fullName>
    </submittedName>
</protein>
<evidence type="ECO:0000313" key="2">
    <source>
        <dbReference type="Proteomes" id="UP000261032"/>
    </source>
</evidence>
<dbReference type="InterPro" id="IPR023214">
    <property type="entry name" value="HAD_sf"/>
</dbReference>
<organism evidence="1 2">
    <name type="scientific">Thomasclavelia ramosa</name>
    <dbReference type="NCBI Taxonomy" id="1547"/>
    <lineage>
        <taxon>Bacteria</taxon>
        <taxon>Bacillati</taxon>
        <taxon>Bacillota</taxon>
        <taxon>Erysipelotrichia</taxon>
        <taxon>Erysipelotrichales</taxon>
        <taxon>Coprobacillaceae</taxon>
        <taxon>Thomasclavelia</taxon>
    </lineage>
</organism>
<gene>
    <name evidence="1" type="ORF">DXB93_05485</name>
</gene>
<sequence length="259" mass="28780">MIKAIFFDVDGTLISKSRSVLSEGVIAALKQLQEKGIKLFIASGRHYLELDELGINAQFTFDGYLTLNGGYCFNQEGVIYKNPINSKDVERIVDHVTKHQLACSFVEGDDLYINLINDLVVAAQTAINTSLPPKKDVSRALINDVYQIDPFVTKEEIEELVALTQHCKYTQWHDGAYDIIPKQGGKQEGISAILDHYKIKVEETMAFGDGHNDIDMLQFVGTGICMENGCAETKAVCDYITDNVDNDGIVSALRYFGLL</sequence>
<dbReference type="NCBIfam" id="TIGR01484">
    <property type="entry name" value="HAD-SF-IIB"/>
    <property type="match status" value="1"/>
</dbReference>
<accession>A0A3E3EEI9</accession>
<dbReference type="Proteomes" id="UP000261032">
    <property type="component" value="Unassembled WGS sequence"/>
</dbReference>
<dbReference type="Gene3D" id="3.30.1240.10">
    <property type="match status" value="1"/>
</dbReference>
<dbReference type="PROSITE" id="PS01229">
    <property type="entry name" value="COF_2"/>
    <property type="match status" value="1"/>
</dbReference>
<dbReference type="SUPFAM" id="SSF56784">
    <property type="entry name" value="HAD-like"/>
    <property type="match status" value="1"/>
</dbReference>
<evidence type="ECO:0000313" key="1">
    <source>
        <dbReference type="EMBL" id="RGD86317.1"/>
    </source>
</evidence>
<dbReference type="EMBL" id="QUSL01000006">
    <property type="protein sequence ID" value="RGD86317.1"/>
    <property type="molecule type" value="Genomic_DNA"/>
</dbReference>
<dbReference type="Pfam" id="PF08282">
    <property type="entry name" value="Hydrolase_3"/>
    <property type="match status" value="1"/>
</dbReference>
<dbReference type="SFLD" id="SFLDG01144">
    <property type="entry name" value="C2.B.4:_PGP_Like"/>
    <property type="match status" value="1"/>
</dbReference>
<keyword evidence="1" id="KW-0378">Hydrolase</keyword>
<dbReference type="PANTHER" id="PTHR10000:SF25">
    <property type="entry name" value="PHOSPHATASE YKRA-RELATED"/>
    <property type="match status" value="1"/>
</dbReference>
<proteinExistence type="predicted"/>
<dbReference type="InterPro" id="IPR036412">
    <property type="entry name" value="HAD-like_sf"/>
</dbReference>
<name>A0A3E3EEI9_9FIRM</name>
<dbReference type="InterPro" id="IPR006379">
    <property type="entry name" value="HAD-SF_hydro_IIB"/>
</dbReference>
<reference evidence="1 2" key="1">
    <citation type="submission" date="2018-08" db="EMBL/GenBank/DDBJ databases">
        <title>A genome reference for cultivated species of the human gut microbiota.</title>
        <authorList>
            <person name="Zou Y."/>
            <person name="Xue W."/>
            <person name="Luo G."/>
        </authorList>
    </citation>
    <scope>NUCLEOTIDE SEQUENCE [LARGE SCALE GENOMIC DNA]</scope>
    <source>
        <strain evidence="1 2">OM06-4</strain>
    </source>
</reference>
<dbReference type="AlphaFoldDB" id="A0A3E3EEI9"/>
<dbReference type="GO" id="GO:0000287">
    <property type="term" value="F:magnesium ion binding"/>
    <property type="evidence" value="ECO:0007669"/>
    <property type="project" value="TreeGrafter"/>
</dbReference>
<dbReference type="PANTHER" id="PTHR10000">
    <property type="entry name" value="PHOSPHOSERINE PHOSPHATASE"/>
    <property type="match status" value="1"/>
</dbReference>